<protein>
    <submittedName>
        <fullName evidence="1">Uncharacterized protein</fullName>
    </submittedName>
</protein>
<reference evidence="1 2" key="1">
    <citation type="journal article" date="2018" name="Biotechnol. Adv.">
        <title>Improved genomic resources and new bioinformatic workflow for the carcinogenic parasite Clonorchis sinensis: Biotechnological implications.</title>
        <authorList>
            <person name="Wang D."/>
            <person name="Korhonen P.K."/>
            <person name="Gasser R.B."/>
            <person name="Young N.D."/>
        </authorList>
    </citation>
    <scope>NUCLEOTIDE SEQUENCE [LARGE SCALE GENOMIC DNA]</scope>
    <source>
        <strain evidence="1">Cs-k2</strain>
    </source>
</reference>
<organism evidence="1 2">
    <name type="scientific">Clonorchis sinensis</name>
    <name type="common">Chinese liver fluke</name>
    <dbReference type="NCBI Taxonomy" id="79923"/>
    <lineage>
        <taxon>Eukaryota</taxon>
        <taxon>Metazoa</taxon>
        <taxon>Spiralia</taxon>
        <taxon>Lophotrochozoa</taxon>
        <taxon>Platyhelminthes</taxon>
        <taxon>Trematoda</taxon>
        <taxon>Digenea</taxon>
        <taxon>Opisthorchiida</taxon>
        <taxon>Opisthorchiata</taxon>
        <taxon>Opisthorchiidae</taxon>
        <taxon>Clonorchis</taxon>
    </lineage>
</organism>
<evidence type="ECO:0000313" key="1">
    <source>
        <dbReference type="EMBL" id="KAG5444877.1"/>
    </source>
</evidence>
<gene>
    <name evidence="1" type="ORF">CSKR_103611</name>
</gene>
<sequence length="111" mass="12690">MKWRLMDVSGTRAVSFFPDCPTSVFQAACRLDYLQYAGTSSPELSILDLSEQDKLSLHRKGEMQFTTVSFHRRIVNSELLTGLKKNGMTNLFTIRNSKTLKKDKTTYWSSS</sequence>
<dbReference type="EMBL" id="NIRI02000056">
    <property type="protein sequence ID" value="KAG5444877.1"/>
    <property type="molecule type" value="Genomic_DNA"/>
</dbReference>
<accession>A0A3R7JPS2</accession>
<keyword evidence="2" id="KW-1185">Reference proteome</keyword>
<reference evidence="1 2" key="2">
    <citation type="journal article" date="2021" name="Genomics">
        <title>High-quality reference genome for Clonorchis sinensis.</title>
        <authorList>
            <person name="Young N.D."/>
            <person name="Stroehlein A.J."/>
            <person name="Kinkar L."/>
            <person name="Wang T."/>
            <person name="Sohn W.M."/>
            <person name="Chang B.C.H."/>
            <person name="Kaur P."/>
            <person name="Weisz D."/>
            <person name="Dudchenko O."/>
            <person name="Aiden E.L."/>
            <person name="Korhonen P.K."/>
            <person name="Gasser R.B."/>
        </authorList>
    </citation>
    <scope>NUCLEOTIDE SEQUENCE [LARGE SCALE GENOMIC DNA]</scope>
    <source>
        <strain evidence="1">Cs-k2</strain>
    </source>
</reference>
<dbReference type="AlphaFoldDB" id="A0A3R7JPS2"/>
<comment type="caution">
    <text evidence="1">The sequence shown here is derived from an EMBL/GenBank/DDBJ whole genome shotgun (WGS) entry which is preliminary data.</text>
</comment>
<evidence type="ECO:0000313" key="2">
    <source>
        <dbReference type="Proteomes" id="UP000286415"/>
    </source>
</evidence>
<name>A0A3R7JPS2_CLOSI</name>
<proteinExistence type="predicted"/>
<dbReference type="Proteomes" id="UP000286415">
    <property type="component" value="Unassembled WGS sequence"/>
</dbReference>
<dbReference type="InParanoid" id="A0A3R7JPS2"/>